<reference evidence="4 5" key="1">
    <citation type="submission" date="2016-05" db="EMBL/GenBank/DDBJ databases">
        <title>Paenibacillus oryzae. sp. nov., isolated from the rice root.</title>
        <authorList>
            <person name="Zhang J."/>
            <person name="Zhang X."/>
        </authorList>
    </citation>
    <scope>NUCLEOTIDE SEQUENCE [LARGE SCALE GENOMIC DNA]</scope>
    <source>
        <strain evidence="4 5">1DrF-4</strain>
    </source>
</reference>
<keyword evidence="3" id="KW-0812">Transmembrane</keyword>
<accession>A0A1A5YFS5</accession>
<evidence type="ECO:0000313" key="5">
    <source>
        <dbReference type="Proteomes" id="UP000092024"/>
    </source>
</evidence>
<dbReference type="InterPro" id="IPR009003">
    <property type="entry name" value="Peptidase_S1_PA"/>
</dbReference>
<dbReference type="EMBL" id="LYPA01000065">
    <property type="protein sequence ID" value="OBR64486.1"/>
    <property type="molecule type" value="Genomic_DNA"/>
</dbReference>
<protein>
    <recommendedName>
        <fullName evidence="6">Peptidase S7</fullName>
    </recommendedName>
</protein>
<evidence type="ECO:0000256" key="1">
    <source>
        <dbReference type="ARBA" id="ARBA00022825"/>
    </source>
</evidence>
<keyword evidence="1" id="KW-0645">Protease</keyword>
<dbReference type="PRINTS" id="PR00834">
    <property type="entry name" value="PROTEASES2C"/>
</dbReference>
<feature type="transmembrane region" description="Helical" evidence="3">
    <location>
        <begin position="57"/>
        <end position="74"/>
    </location>
</feature>
<feature type="compositionally biased region" description="Basic and acidic residues" evidence="2">
    <location>
        <begin position="10"/>
        <end position="22"/>
    </location>
</feature>
<dbReference type="STRING" id="1844972.A7K91_12130"/>
<dbReference type="SUPFAM" id="SSF50494">
    <property type="entry name" value="Trypsin-like serine proteases"/>
    <property type="match status" value="1"/>
</dbReference>
<keyword evidence="1" id="KW-0378">Hydrolase</keyword>
<proteinExistence type="predicted"/>
<keyword evidence="1" id="KW-0720">Serine protease</keyword>
<keyword evidence="5" id="KW-1185">Reference proteome</keyword>
<dbReference type="AlphaFoldDB" id="A0A1A5YFS5"/>
<name>A0A1A5YFS5_9BACL</name>
<dbReference type="Gene3D" id="2.40.10.120">
    <property type="match status" value="1"/>
</dbReference>
<feature type="compositionally biased region" description="Acidic residues" evidence="2">
    <location>
        <begin position="23"/>
        <end position="45"/>
    </location>
</feature>
<sequence length="280" mass="31031">MQNGGYNMTDSDRDKLRRNDQNEKEEDFEPDEDFWLDEDEEDAEDGQPRPRTWIRKVIVWLIVAALGLNVLAFWPKVYSWEAIRFLIVSNTLSKDETLALYKDSIVTVSSGKSKGTGFQLEGGYIVTNHHVAGNGESLLVKSGLEETGVRAELSASAPSIDIAILKREATTEDFPSLKAAEDWTIGESVYVIGNPLFFNRIVNKGSIVGSTQLDGWDRPVLLIDAPIFGGNSGSPVINEDGDVVAVVFATQEVRRDGKREKYGLAVPMHEVTKLIEQLAD</sequence>
<evidence type="ECO:0008006" key="6">
    <source>
        <dbReference type="Google" id="ProtNLM"/>
    </source>
</evidence>
<keyword evidence="3" id="KW-0472">Membrane</keyword>
<dbReference type="GO" id="GO:0004252">
    <property type="term" value="F:serine-type endopeptidase activity"/>
    <property type="evidence" value="ECO:0007669"/>
    <property type="project" value="InterPro"/>
</dbReference>
<feature type="region of interest" description="Disordered" evidence="2">
    <location>
        <begin position="1"/>
        <end position="48"/>
    </location>
</feature>
<evidence type="ECO:0000256" key="2">
    <source>
        <dbReference type="SAM" id="MobiDB-lite"/>
    </source>
</evidence>
<keyword evidence="3" id="KW-1133">Transmembrane helix</keyword>
<comment type="caution">
    <text evidence="4">The sequence shown here is derived from an EMBL/GenBank/DDBJ whole genome shotgun (WGS) entry which is preliminary data.</text>
</comment>
<dbReference type="Pfam" id="PF13365">
    <property type="entry name" value="Trypsin_2"/>
    <property type="match status" value="1"/>
</dbReference>
<evidence type="ECO:0000313" key="4">
    <source>
        <dbReference type="EMBL" id="OBR64486.1"/>
    </source>
</evidence>
<organism evidence="4 5">
    <name type="scientific">Paenibacillus oryzae</name>
    <dbReference type="NCBI Taxonomy" id="1844972"/>
    <lineage>
        <taxon>Bacteria</taxon>
        <taxon>Bacillati</taxon>
        <taxon>Bacillota</taxon>
        <taxon>Bacilli</taxon>
        <taxon>Bacillales</taxon>
        <taxon>Paenibacillaceae</taxon>
        <taxon>Paenibacillus</taxon>
    </lineage>
</organism>
<dbReference type="PANTHER" id="PTHR43019:SF23">
    <property type="entry name" value="PROTEASE DO-LIKE 5, CHLOROPLASTIC"/>
    <property type="match status" value="1"/>
</dbReference>
<dbReference type="InterPro" id="IPR001940">
    <property type="entry name" value="Peptidase_S1C"/>
</dbReference>
<dbReference type="GO" id="GO:0006508">
    <property type="term" value="P:proteolysis"/>
    <property type="evidence" value="ECO:0007669"/>
    <property type="project" value="InterPro"/>
</dbReference>
<evidence type="ECO:0000256" key="3">
    <source>
        <dbReference type="SAM" id="Phobius"/>
    </source>
</evidence>
<dbReference type="Proteomes" id="UP000092024">
    <property type="component" value="Unassembled WGS sequence"/>
</dbReference>
<dbReference type="PANTHER" id="PTHR43019">
    <property type="entry name" value="SERINE ENDOPROTEASE DEGS"/>
    <property type="match status" value="1"/>
</dbReference>
<gene>
    <name evidence="4" type="ORF">A7K91_12130</name>
</gene>